<proteinExistence type="inferred from homology"/>
<feature type="compositionally biased region" description="Basic and acidic residues" evidence="4">
    <location>
        <begin position="110"/>
        <end position="131"/>
    </location>
</feature>
<feature type="region of interest" description="Disordered" evidence="4">
    <location>
        <begin position="78"/>
        <end position="131"/>
    </location>
</feature>
<accession>A0ABN4HQE1</accession>
<dbReference type="Proteomes" id="UP000063965">
    <property type="component" value="Chromosome"/>
</dbReference>
<protein>
    <recommendedName>
        <fullName evidence="3">Small ribosomal subunit protein bS16</fullName>
    </recommendedName>
</protein>
<evidence type="ECO:0000256" key="1">
    <source>
        <dbReference type="ARBA" id="ARBA00022980"/>
    </source>
</evidence>
<reference evidence="5 6" key="1">
    <citation type="journal article" date="2015" name="Genome Biol. Evol.">
        <title>Distinctive Genome Reduction Rates Revealed by Genomic Analyses of Two Coxiella-Like Endosymbionts in Ticks.</title>
        <authorList>
            <person name="Gottlieb Y."/>
            <person name="Lalzar I."/>
            <person name="Klasson L."/>
        </authorList>
    </citation>
    <scope>NUCLEOTIDE SEQUENCE [LARGE SCALE GENOMIC DNA]</scope>
    <source>
        <strain evidence="5 6">CRt</strain>
    </source>
</reference>
<dbReference type="InterPro" id="IPR023803">
    <property type="entry name" value="Ribosomal_bS16_dom_sf"/>
</dbReference>
<evidence type="ECO:0000313" key="6">
    <source>
        <dbReference type="Proteomes" id="UP000063965"/>
    </source>
</evidence>
<evidence type="ECO:0000256" key="2">
    <source>
        <dbReference type="ARBA" id="ARBA00023274"/>
    </source>
</evidence>
<feature type="compositionally biased region" description="Basic and acidic residues" evidence="4">
    <location>
        <begin position="81"/>
        <end position="99"/>
    </location>
</feature>
<keyword evidence="6" id="KW-1185">Reference proteome</keyword>
<dbReference type="HAMAP" id="MF_00385">
    <property type="entry name" value="Ribosomal_bS16"/>
    <property type="match status" value="1"/>
</dbReference>
<dbReference type="SUPFAM" id="SSF54565">
    <property type="entry name" value="Ribosomal protein S16"/>
    <property type="match status" value="1"/>
</dbReference>
<evidence type="ECO:0000256" key="3">
    <source>
        <dbReference type="HAMAP-Rule" id="MF_00385"/>
    </source>
</evidence>
<keyword evidence="1 3" id="KW-0689">Ribosomal protein</keyword>
<organism evidence="5 6">
    <name type="scientific">Candidatus Coxiella mudrowiae</name>
    <dbReference type="NCBI Taxonomy" id="2054173"/>
    <lineage>
        <taxon>Bacteria</taxon>
        <taxon>Pseudomonadati</taxon>
        <taxon>Pseudomonadota</taxon>
        <taxon>Gammaproteobacteria</taxon>
        <taxon>Legionellales</taxon>
        <taxon>Coxiellaceae</taxon>
        <taxon>Coxiella</taxon>
    </lineage>
</organism>
<dbReference type="Pfam" id="PF00886">
    <property type="entry name" value="Ribosomal_S16"/>
    <property type="match status" value="1"/>
</dbReference>
<dbReference type="GO" id="GO:0005840">
    <property type="term" value="C:ribosome"/>
    <property type="evidence" value="ECO:0007669"/>
    <property type="project" value="UniProtKB-KW"/>
</dbReference>
<name>A0ABN4HQE1_9COXI</name>
<gene>
    <name evidence="3 5" type="primary">rpsP</name>
    <name evidence="5" type="ORF">CleRT_12250</name>
</gene>
<dbReference type="PANTHER" id="PTHR12919">
    <property type="entry name" value="30S RIBOSOMAL PROTEIN S16"/>
    <property type="match status" value="1"/>
</dbReference>
<dbReference type="PANTHER" id="PTHR12919:SF20">
    <property type="entry name" value="SMALL RIBOSOMAL SUBUNIT PROTEIN BS16M"/>
    <property type="match status" value="1"/>
</dbReference>
<dbReference type="InterPro" id="IPR000307">
    <property type="entry name" value="Ribosomal_bS16"/>
</dbReference>
<dbReference type="EMBL" id="CP011126">
    <property type="protein sequence ID" value="AKQ33828.1"/>
    <property type="molecule type" value="Genomic_DNA"/>
</dbReference>
<dbReference type="RefSeq" id="WP_048875482.1">
    <property type="nucleotide sequence ID" value="NZ_CP011126.1"/>
</dbReference>
<evidence type="ECO:0000313" key="5">
    <source>
        <dbReference type="EMBL" id="AKQ33828.1"/>
    </source>
</evidence>
<comment type="similarity">
    <text evidence="3">Belongs to the bacterial ribosomal protein bS16 family.</text>
</comment>
<dbReference type="NCBIfam" id="TIGR00002">
    <property type="entry name" value="S16"/>
    <property type="match status" value="1"/>
</dbReference>
<sequence length="131" mass="14943">MVIIRLARGGSKKKPFYHIVVTNRRMPRDGRFIEQVGYYNPMARGHDVRLRVEKDRIAYWLSQGAAASLRVKHLFKQLKKSPKEAQKGDPRKGELKRAQAEQSAKAQKAKMAEEAKAKEEAEALEASKEEP</sequence>
<dbReference type="Gene3D" id="3.30.1320.10">
    <property type="match status" value="1"/>
</dbReference>
<keyword evidence="2 3" id="KW-0687">Ribonucleoprotein</keyword>
<evidence type="ECO:0000256" key="4">
    <source>
        <dbReference type="SAM" id="MobiDB-lite"/>
    </source>
</evidence>